<dbReference type="RefSeq" id="WP_379906702.1">
    <property type="nucleotide sequence ID" value="NZ_JBHRTR010000054.1"/>
</dbReference>
<evidence type="ECO:0000313" key="3">
    <source>
        <dbReference type="Proteomes" id="UP001595528"/>
    </source>
</evidence>
<dbReference type="Pfam" id="PF03886">
    <property type="entry name" value="ABC_trans_aux"/>
    <property type="match status" value="1"/>
</dbReference>
<name>A0ABV7LA48_9PROT</name>
<dbReference type="SUPFAM" id="SSF159594">
    <property type="entry name" value="XCC0632-like"/>
    <property type="match status" value="1"/>
</dbReference>
<sequence>MLLRLASLALVGVGLGACGSIIGGPPPQVYSLSPKSSFSADLPTIGERAQLVVEQPETAGGLNTTRIAVKPKPLQLDYYAGARWTERAPLMVQTLLLESFENTGKIISVGRQALGLRPDFVLRGDLREFQAQYYETDGREATVPYILVQFNAKLIEQPEEQIFDSRNFESCVRADSAAIEDVIRAFDVALGDVMKDAVQWSLREIAGRGPFRSLRDVPDAMHSGGSNGCRPG</sequence>
<dbReference type="EMBL" id="JBHRTR010000054">
    <property type="protein sequence ID" value="MFC3231238.1"/>
    <property type="molecule type" value="Genomic_DNA"/>
</dbReference>
<organism evidence="2 3">
    <name type="scientific">Marinibaculum pumilum</name>
    <dbReference type="NCBI Taxonomy" id="1766165"/>
    <lineage>
        <taxon>Bacteria</taxon>
        <taxon>Pseudomonadati</taxon>
        <taxon>Pseudomonadota</taxon>
        <taxon>Alphaproteobacteria</taxon>
        <taxon>Rhodospirillales</taxon>
        <taxon>Rhodospirillaceae</taxon>
        <taxon>Marinibaculum</taxon>
    </lineage>
</organism>
<dbReference type="InterPro" id="IPR005586">
    <property type="entry name" value="ABC_trans_aux"/>
</dbReference>
<dbReference type="PROSITE" id="PS51257">
    <property type="entry name" value="PROKAR_LIPOPROTEIN"/>
    <property type="match status" value="1"/>
</dbReference>
<feature type="domain" description="ABC-type transport auxiliary lipoprotein component" evidence="1">
    <location>
        <begin position="30"/>
        <end position="195"/>
    </location>
</feature>
<proteinExistence type="predicted"/>
<dbReference type="Gene3D" id="3.40.50.10610">
    <property type="entry name" value="ABC-type transport auxiliary lipoprotein component"/>
    <property type="match status" value="1"/>
</dbReference>
<evidence type="ECO:0000259" key="1">
    <source>
        <dbReference type="Pfam" id="PF03886"/>
    </source>
</evidence>
<keyword evidence="3" id="KW-1185">Reference proteome</keyword>
<comment type="caution">
    <text evidence="2">The sequence shown here is derived from an EMBL/GenBank/DDBJ whole genome shotgun (WGS) entry which is preliminary data.</text>
</comment>
<keyword evidence="2" id="KW-0449">Lipoprotein</keyword>
<protein>
    <submittedName>
        <fullName evidence="2">ABC-type transport auxiliary lipoprotein family protein</fullName>
    </submittedName>
</protein>
<accession>A0ABV7LA48</accession>
<reference evidence="3" key="1">
    <citation type="journal article" date="2019" name="Int. J. Syst. Evol. Microbiol.">
        <title>The Global Catalogue of Microorganisms (GCM) 10K type strain sequencing project: providing services to taxonomists for standard genome sequencing and annotation.</title>
        <authorList>
            <consortium name="The Broad Institute Genomics Platform"/>
            <consortium name="The Broad Institute Genome Sequencing Center for Infectious Disease"/>
            <person name="Wu L."/>
            <person name="Ma J."/>
        </authorList>
    </citation>
    <scope>NUCLEOTIDE SEQUENCE [LARGE SCALE GENOMIC DNA]</scope>
    <source>
        <strain evidence="3">KCTC 42964</strain>
    </source>
</reference>
<dbReference type="Proteomes" id="UP001595528">
    <property type="component" value="Unassembled WGS sequence"/>
</dbReference>
<evidence type="ECO:0000313" key="2">
    <source>
        <dbReference type="EMBL" id="MFC3231238.1"/>
    </source>
</evidence>
<gene>
    <name evidence="2" type="ORF">ACFOGJ_28580</name>
</gene>